<feature type="transmembrane region" description="Helical" evidence="9">
    <location>
        <begin position="42"/>
        <end position="62"/>
    </location>
</feature>
<name>A0A3S7GU65_STAHO</name>
<dbReference type="InterPro" id="IPR036259">
    <property type="entry name" value="MFS_trans_sf"/>
</dbReference>
<evidence type="ECO:0000256" key="1">
    <source>
        <dbReference type="ARBA" id="ARBA00004651"/>
    </source>
</evidence>
<accession>A0A3S7GU65</accession>
<feature type="transmembrane region" description="Helical" evidence="9">
    <location>
        <begin position="157"/>
        <end position="178"/>
    </location>
</feature>
<dbReference type="PANTHER" id="PTHR43124">
    <property type="entry name" value="PURINE EFFLUX PUMP PBUE"/>
    <property type="match status" value="1"/>
</dbReference>
<keyword evidence="7 9" id="KW-0472">Membrane</keyword>
<feature type="transmembrane region" description="Helical" evidence="9">
    <location>
        <begin position="129"/>
        <end position="151"/>
    </location>
</feature>
<keyword evidence="5 9" id="KW-0812">Transmembrane</keyword>
<feature type="transmembrane region" description="Helical" evidence="9">
    <location>
        <begin position="357"/>
        <end position="375"/>
    </location>
</feature>
<feature type="transmembrane region" description="Helical" evidence="9">
    <location>
        <begin position="271"/>
        <end position="289"/>
    </location>
</feature>
<dbReference type="RefSeq" id="WP_002449564.1">
    <property type="nucleotide sequence ID" value="NZ_CP014107.1"/>
</dbReference>
<evidence type="ECO:0000313" key="11">
    <source>
        <dbReference type="EMBL" id="AVI05841.1"/>
    </source>
</evidence>
<evidence type="ECO:0000256" key="6">
    <source>
        <dbReference type="ARBA" id="ARBA00022989"/>
    </source>
</evidence>
<gene>
    <name evidence="12" type="primary">norA</name>
    <name evidence="11" type="ORF">AZE34_03330</name>
    <name evidence="12" type="ORF">J7T32_004615</name>
</gene>
<dbReference type="InterPro" id="IPR050189">
    <property type="entry name" value="MFS_Efflux_Transporters"/>
</dbReference>
<evidence type="ECO:0000313" key="13">
    <source>
        <dbReference type="Proteomes" id="UP000665944"/>
    </source>
</evidence>
<dbReference type="Pfam" id="PF07690">
    <property type="entry name" value="MFS_1"/>
    <property type="match status" value="1"/>
</dbReference>
<comment type="subcellular location">
    <subcellularLocation>
        <location evidence="1">Cell membrane</location>
        <topology evidence="1">Multi-pass membrane protein</topology>
    </subcellularLocation>
</comment>
<feature type="transmembrane region" description="Helical" evidence="9">
    <location>
        <begin position="69"/>
        <end position="86"/>
    </location>
</feature>
<keyword evidence="3" id="KW-0813">Transport</keyword>
<sequence>MKKQLFTLYFNIFLIFVGIGLVIPVLPVYLKDLGLKGSDLGILVAIFSLSQMIISPFGGSLADKLGKKLIICLGLVFFTISEFLFAMSHSFILLIVSRILGGFSAGMVMPGVTGMIADISIAKDKAKNFGYMSAIINSGFILGPGIGGFLAEVSHRLPFYFAGALGIIAFVISVILIRQPQNTAESHHIHFETKELSKIQWGVFITPIILTFVLAFGLSSFETLFSLYTSAKANYAPGDISIAIVGGGVAGAVFQIFFFDKFMRYTTELTFITWALLYSVIVIFSLIIAHSYWSIMLISFIVFIGFDLIRPALTNYYSNIAGNRQGFAGGLNSTFTSMGNFVGPLVAGSLFDVNIEFPLYMSIIVMLFGVVIIFIEKKLQLNRSRCD</sequence>
<dbReference type="GO" id="GO:0022857">
    <property type="term" value="F:transmembrane transporter activity"/>
    <property type="evidence" value="ECO:0007669"/>
    <property type="project" value="InterPro"/>
</dbReference>
<proteinExistence type="predicted"/>
<feature type="transmembrane region" description="Helical" evidence="9">
    <location>
        <begin position="240"/>
        <end position="259"/>
    </location>
</feature>
<feature type="transmembrane region" description="Helical" evidence="9">
    <location>
        <begin position="7"/>
        <end position="30"/>
    </location>
</feature>
<dbReference type="EMBL" id="JAGHKT020000004">
    <property type="protein sequence ID" value="MCM5672050.1"/>
    <property type="molecule type" value="Genomic_DNA"/>
</dbReference>
<dbReference type="InterPro" id="IPR020846">
    <property type="entry name" value="MFS_dom"/>
</dbReference>
<dbReference type="PANTHER" id="PTHR43124:SF3">
    <property type="entry name" value="CHLORAMPHENICOL EFFLUX PUMP RV0191"/>
    <property type="match status" value="1"/>
</dbReference>
<evidence type="ECO:0000313" key="12">
    <source>
        <dbReference type="EMBL" id="MCM5672050.1"/>
    </source>
</evidence>
<evidence type="ECO:0000256" key="7">
    <source>
        <dbReference type="ARBA" id="ARBA00023136"/>
    </source>
</evidence>
<dbReference type="AlphaFoldDB" id="A0A3S7GU65"/>
<feature type="transmembrane region" description="Helical" evidence="9">
    <location>
        <begin position="295"/>
        <end position="317"/>
    </location>
</feature>
<evidence type="ECO:0000256" key="9">
    <source>
        <dbReference type="SAM" id="Phobius"/>
    </source>
</evidence>
<dbReference type="PROSITE" id="PS50850">
    <property type="entry name" value="MFS"/>
    <property type="match status" value="1"/>
</dbReference>
<dbReference type="GO" id="GO:0005886">
    <property type="term" value="C:plasma membrane"/>
    <property type="evidence" value="ECO:0007669"/>
    <property type="project" value="UniProtKB-SubCell"/>
</dbReference>
<evidence type="ECO:0000256" key="4">
    <source>
        <dbReference type="ARBA" id="ARBA00022475"/>
    </source>
</evidence>
<evidence type="ECO:0000256" key="8">
    <source>
        <dbReference type="ARBA" id="ARBA00024730"/>
    </source>
</evidence>
<keyword evidence="4" id="KW-1003">Cell membrane</keyword>
<evidence type="ECO:0000259" key="10">
    <source>
        <dbReference type="PROSITE" id="PS50850"/>
    </source>
</evidence>
<dbReference type="Proteomes" id="UP000665944">
    <property type="component" value="Unassembled WGS sequence"/>
</dbReference>
<dbReference type="EMBL" id="CP014567">
    <property type="protein sequence ID" value="AVI05841.1"/>
    <property type="molecule type" value="Genomic_DNA"/>
</dbReference>
<evidence type="ECO:0000256" key="3">
    <source>
        <dbReference type="ARBA" id="ARBA00022448"/>
    </source>
</evidence>
<evidence type="ECO:0000256" key="5">
    <source>
        <dbReference type="ARBA" id="ARBA00022692"/>
    </source>
</evidence>
<dbReference type="CDD" id="cd17325">
    <property type="entry name" value="MFS_MdtG_SLC18_like"/>
    <property type="match status" value="1"/>
</dbReference>
<protein>
    <recommendedName>
        <fullName evidence="2">Quinolone resistance protein NorA</fullName>
    </recommendedName>
</protein>
<organism evidence="11">
    <name type="scientific">Staphylococcus hominis</name>
    <dbReference type="NCBI Taxonomy" id="1290"/>
    <lineage>
        <taxon>Bacteria</taxon>
        <taxon>Bacillati</taxon>
        <taxon>Bacillota</taxon>
        <taxon>Bacilli</taxon>
        <taxon>Bacillales</taxon>
        <taxon>Staphylococcaceae</taxon>
        <taxon>Staphylococcus</taxon>
    </lineage>
</organism>
<evidence type="ECO:0000256" key="2">
    <source>
        <dbReference type="ARBA" id="ARBA00019647"/>
    </source>
</evidence>
<comment type="function">
    <text evidence="8">Involved in quinolone resistance. May constitute a membrane-associated active efflux pump of hydrophilic quinolones.</text>
</comment>
<keyword evidence="6 9" id="KW-1133">Transmembrane helix</keyword>
<reference evidence="12 13" key="2">
    <citation type="submission" date="2022-06" db="EMBL/GenBank/DDBJ databases">
        <title>Staphylococcus hominis ShoR14 genome sequence.</title>
        <authorList>
            <person name="Yeo C.C."/>
            <person name="Chew C.H."/>
            <person name="Che Hamzah A.M."/>
            <person name="Al-Trad E.I."/>
        </authorList>
    </citation>
    <scope>NUCLEOTIDE SEQUENCE [LARGE SCALE GENOMIC DNA]</scope>
    <source>
        <strain evidence="12 13">ShoR14</strain>
    </source>
</reference>
<dbReference type="Gene3D" id="1.20.1250.20">
    <property type="entry name" value="MFS general substrate transporter like domains"/>
    <property type="match status" value="1"/>
</dbReference>
<feature type="transmembrane region" description="Helical" evidence="9">
    <location>
        <begin position="329"/>
        <end position="351"/>
    </location>
</feature>
<dbReference type="InterPro" id="IPR001958">
    <property type="entry name" value="Tet-R_TetA/multi-R_MdtG-like"/>
</dbReference>
<keyword evidence="13" id="KW-1185">Reference proteome</keyword>
<dbReference type="InterPro" id="IPR011701">
    <property type="entry name" value="MFS"/>
</dbReference>
<reference evidence="11" key="1">
    <citation type="submission" date="2016-02" db="EMBL/GenBank/DDBJ databases">
        <title>Genomic sequence of a clinical Staphylococcus hominis isolate.</title>
        <authorList>
            <person name="McClure J.M."/>
            <person name="Zhang K."/>
        </authorList>
    </citation>
    <scope>NUCLEOTIDE SEQUENCE</scope>
    <source>
        <strain evidence="11">C34847</strain>
    </source>
</reference>
<dbReference type="SUPFAM" id="SSF103473">
    <property type="entry name" value="MFS general substrate transporter"/>
    <property type="match status" value="1"/>
</dbReference>
<feature type="transmembrane region" description="Helical" evidence="9">
    <location>
        <begin position="199"/>
        <end position="220"/>
    </location>
</feature>
<feature type="transmembrane region" description="Helical" evidence="9">
    <location>
        <begin position="92"/>
        <end position="117"/>
    </location>
</feature>
<feature type="domain" description="Major facilitator superfamily (MFS) profile" evidence="10">
    <location>
        <begin position="4"/>
        <end position="380"/>
    </location>
</feature>
<dbReference type="PRINTS" id="PR01035">
    <property type="entry name" value="TCRTETA"/>
</dbReference>